<gene>
    <name evidence="13" type="ORF">RF55_17161</name>
</gene>
<dbReference type="GO" id="GO:0015074">
    <property type="term" value="P:DNA integration"/>
    <property type="evidence" value="ECO:0007669"/>
    <property type="project" value="UniProtKB-KW"/>
</dbReference>
<dbReference type="OrthoDB" id="7616459at2759"/>
<comment type="caution">
    <text evidence="13">The sequence shown here is derived from an EMBL/GenBank/DDBJ whole genome shotgun (WGS) entry which is preliminary data.</text>
</comment>
<dbReference type="GO" id="GO:0003964">
    <property type="term" value="F:RNA-directed DNA polymerase activity"/>
    <property type="evidence" value="ECO:0007669"/>
    <property type="project" value="UniProtKB-KW"/>
</dbReference>
<reference evidence="13 14" key="1">
    <citation type="submission" date="2015-04" db="EMBL/GenBank/DDBJ databases">
        <title>Lasius niger genome sequencing.</title>
        <authorList>
            <person name="Konorov E.A."/>
            <person name="Nikitin M.A."/>
            <person name="Kirill M.V."/>
            <person name="Chang P."/>
        </authorList>
    </citation>
    <scope>NUCLEOTIDE SEQUENCE [LARGE SCALE GENOMIC DNA]</scope>
    <source>
        <tissue evidence="13">Whole</tissue>
    </source>
</reference>
<dbReference type="SUPFAM" id="SSF53098">
    <property type="entry name" value="Ribonuclease H-like"/>
    <property type="match status" value="1"/>
</dbReference>
<dbReference type="PANTHER" id="PTHR42648">
    <property type="entry name" value="TRANSPOSASE, PUTATIVE-RELATED"/>
    <property type="match status" value="1"/>
</dbReference>
<evidence type="ECO:0000256" key="10">
    <source>
        <dbReference type="ARBA" id="ARBA00023268"/>
    </source>
</evidence>
<name>A0A0J7K358_LASNI</name>
<dbReference type="GO" id="GO:0046872">
    <property type="term" value="F:metal ion binding"/>
    <property type="evidence" value="ECO:0007669"/>
    <property type="project" value="UniProtKB-KW"/>
</dbReference>
<keyword evidence="3" id="KW-0255">Endonuclease</keyword>
<dbReference type="Gene3D" id="3.30.420.10">
    <property type="entry name" value="Ribonuclease H-like superfamily/Ribonuclease H"/>
    <property type="match status" value="1"/>
</dbReference>
<keyword evidence="7" id="KW-0695">RNA-directed DNA polymerase</keyword>
<dbReference type="InterPro" id="IPR012337">
    <property type="entry name" value="RNaseH-like_sf"/>
</dbReference>
<evidence type="ECO:0000256" key="2">
    <source>
        <dbReference type="ARBA" id="ARBA00022723"/>
    </source>
</evidence>
<dbReference type="GO" id="GO:0003676">
    <property type="term" value="F:nucleic acid binding"/>
    <property type="evidence" value="ECO:0007669"/>
    <property type="project" value="InterPro"/>
</dbReference>
<evidence type="ECO:0000256" key="6">
    <source>
        <dbReference type="ARBA" id="ARBA00022908"/>
    </source>
</evidence>
<feature type="domain" description="Integrase catalytic" evidence="12">
    <location>
        <begin position="27"/>
        <end position="192"/>
    </location>
</feature>
<dbReference type="GO" id="GO:0006310">
    <property type="term" value="P:DNA recombination"/>
    <property type="evidence" value="ECO:0007669"/>
    <property type="project" value="UniProtKB-KW"/>
</dbReference>
<feature type="compositionally biased region" description="Basic and acidic residues" evidence="11">
    <location>
        <begin position="218"/>
        <end position="237"/>
    </location>
</feature>
<evidence type="ECO:0000256" key="11">
    <source>
        <dbReference type="SAM" id="MobiDB-lite"/>
    </source>
</evidence>
<dbReference type="GO" id="GO:0004519">
    <property type="term" value="F:endonuclease activity"/>
    <property type="evidence" value="ECO:0007669"/>
    <property type="project" value="UniProtKB-KW"/>
</dbReference>
<organism evidence="13 14">
    <name type="scientific">Lasius niger</name>
    <name type="common">Black garden ant</name>
    <dbReference type="NCBI Taxonomy" id="67767"/>
    <lineage>
        <taxon>Eukaryota</taxon>
        <taxon>Metazoa</taxon>
        <taxon>Ecdysozoa</taxon>
        <taxon>Arthropoda</taxon>
        <taxon>Hexapoda</taxon>
        <taxon>Insecta</taxon>
        <taxon>Pterygota</taxon>
        <taxon>Neoptera</taxon>
        <taxon>Endopterygota</taxon>
        <taxon>Hymenoptera</taxon>
        <taxon>Apocrita</taxon>
        <taxon>Aculeata</taxon>
        <taxon>Formicoidea</taxon>
        <taxon>Formicidae</taxon>
        <taxon>Formicinae</taxon>
        <taxon>Lasius</taxon>
        <taxon>Lasius</taxon>
    </lineage>
</organism>
<dbReference type="InterPro" id="IPR036397">
    <property type="entry name" value="RNaseH_sf"/>
</dbReference>
<dbReference type="InterPro" id="IPR057670">
    <property type="entry name" value="SH3_retrovirus"/>
</dbReference>
<keyword evidence="8" id="KW-0808">Transferase</keyword>
<feature type="region of interest" description="Disordered" evidence="11">
    <location>
        <begin position="177"/>
        <end position="237"/>
    </location>
</feature>
<dbReference type="InterPro" id="IPR001584">
    <property type="entry name" value="Integrase_cat-core"/>
</dbReference>
<keyword evidence="8" id="KW-0239">DNA-directed DNA polymerase</keyword>
<keyword evidence="6" id="KW-0229">DNA integration</keyword>
<dbReference type="GO" id="GO:0003887">
    <property type="term" value="F:DNA-directed DNA polymerase activity"/>
    <property type="evidence" value="ECO:0007669"/>
    <property type="project" value="UniProtKB-KW"/>
</dbReference>
<evidence type="ECO:0000313" key="13">
    <source>
        <dbReference type="EMBL" id="KMQ84767.1"/>
    </source>
</evidence>
<dbReference type="PANTHER" id="PTHR42648:SF11">
    <property type="entry name" value="TRANSPOSON TY4-P GAG-POL POLYPROTEIN"/>
    <property type="match status" value="1"/>
</dbReference>
<keyword evidence="14" id="KW-1185">Reference proteome</keyword>
<dbReference type="AlphaFoldDB" id="A0A0J7K358"/>
<evidence type="ECO:0000256" key="5">
    <source>
        <dbReference type="ARBA" id="ARBA00022842"/>
    </source>
</evidence>
<dbReference type="Pfam" id="PF00665">
    <property type="entry name" value="rve"/>
    <property type="match status" value="1"/>
</dbReference>
<evidence type="ECO:0000256" key="1">
    <source>
        <dbReference type="ARBA" id="ARBA00022722"/>
    </source>
</evidence>
<dbReference type="PROSITE" id="PS50994">
    <property type="entry name" value="INTEGRASE"/>
    <property type="match status" value="1"/>
</dbReference>
<evidence type="ECO:0000256" key="9">
    <source>
        <dbReference type="ARBA" id="ARBA00023172"/>
    </source>
</evidence>
<dbReference type="STRING" id="67767.A0A0J7K358"/>
<evidence type="ECO:0000259" key="12">
    <source>
        <dbReference type="PROSITE" id="PS50994"/>
    </source>
</evidence>
<dbReference type="Pfam" id="PF07727">
    <property type="entry name" value="RVT_2"/>
    <property type="match status" value="1"/>
</dbReference>
<evidence type="ECO:0000313" key="14">
    <source>
        <dbReference type="Proteomes" id="UP000036403"/>
    </source>
</evidence>
<feature type="compositionally biased region" description="Acidic residues" evidence="11">
    <location>
        <begin position="177"/>
        <end position="193"/>
    </location>
</feature>
<keyword evidence="1" id="KW-0540">Nuclease</keyword>
<sequence length="442" mass="51467">MLKSLENCEICCKAKQTRLPFKIVRSKAKRPLQLIHTDLCGPIDPVACNEKKYILTFIDDYTHYTMVYLLKGKHEVPDALINYVLKVERQKDVKVNKIRCDNGREYKNNKLEEWTYKKGIEFDCTVPHTPQLNGYVPNAYRLWDPERKKVIIARDVKFKTDVPIECVKKTNKIEVIEEEDEDLPTDEDDEEENEKYGKGGQSEYEDAEQETDEDEDTTKEKELRIMETPRKLSRERKPPARYGDYVYLTYVQAISGPDNLKWKQAIEEEKRSIEKNKVWKVGDASETNGKKLLTSKWIFKIKDDETYKARLVIRGCEQKQNIDYEETFSPVNSSALRILFAIAARRNYVIATFDIKTTFLYGEINEEINEEIYLLPPEGTSIKTRYLNGSKDQGIIYRKDSDESELTAYCDLDFAGDEETRKSTTGYVIMFCGGPIAWSSRK</sequence>
<keyword evidence="2" id="KW-0479">Metal-binding</keyword>
<keyword evidence="5" id="KW-0460">Magnesium</keyword>
<feature type="compositionally biased region" description="Acidic residues" evidence="11">
    <location>
        <begin position="203"/>
        <end position="217"/>
    </location>
</feature>
<dbReference type="InterPro" id="IPR039537">
    <property type="entry name" value="Retrotran_Ty1/copia-like"/>
</dbReference>
<evidence type="ECO:0000256" key="7">
    <source>
        <dbReference type="ARBA" id="ARBA00022918"/>
    </source>
</evidence>
<keyword evidence="8" id="KW-0548">Nucleotidyltransferase</keyword>
<dbReference type="GO" id="GO:0016787">
    <property type="term" value="F:hydrolase activity"/>
    <property type="evidence" value="ECO:0007669"/>
    <property type="project" value="UniProtKB-KW"/>
</dbReference>
<dbReference type="Pfam" id="PF25597">
    <property type="entry name" value="SH3_retrovirus"/>
    <property type="match status" value="1"/>
</dbReference>
<evidence type="ECO:0000256" key="8">
    <source>
        <dbReference type="ARBA" id="ARBA00022932"/>
    </source>
</evidence>
<evidence type="ECO:0000256" key="3">
    <source>
        <dbReference type="ARBA" id="ARBA00022759"/>
    </source>
</evidence>
<accession>A0A0J7K358</accession>
<dbReference type="PaxDb" id="67767-A0A0J7K358"/>
<proteinExistence type="predicted"/>
<keyword evidence="10" id="KW-0511">Multifunctional enzyme</keyword>
<keyword evidence="9" id="KW-0233">DNA recombination</keyword>
<protein>
    <submittedName>
        <fullName evidence="13">Retrotransposon ty1-copia subclass</fullName>
    </submittedName>
</protein>
<dbReference type="EMBL" id="LBMM01015545">
    <property type="protein sequence ID" value="KMQ84767.1"/>
    <property type="molecule type" value="Genomic_DNA"/>
</dbReference>
<dbReference type="Proteomes" id="UP000036403">
    <property type="component" value="Unassembled WGS sequence"/>
</dbReference>
<keyword evidence="4" id="KW-0378">Hydrolase</keyword>
<dbReference type="InterPro" id="IPR013103">
    <property type="entry name" value="RVT_2"/>
</dbReference>
<evidence type="ECO:0000256" key="4">
    <source>
        <dbReference type="ARBA" id="ARBA00022801"/>
    </source>
</evidence>